<keyword evidence="7 12" id="KW-0067">ATP-binding</keyword>
<dbReference type="GO" id="GO:0005524">
    <property type="term" value="F:ATP binding"/>
    <property type="evidence" value="ECO:0007669"/>
    <property type="project" value="UniProtKB-KW"/>
</dbReference>
<dbReference type="PANTHER" id="PTHR43553:SF23">
    <property type="entry name" value="ABC TRANSPORTER ATP-BINDING COMPONENT"/>
    <property type="match status" value="1"/>
</dbReference>
<evidence type="ECO:0000259" key="11">
    <source>
        <dbReference type="PROSITE" id="PS50893"/>
    </source>
</evidence>
<evidence type="ECO:0000313" key="13">
    <source>
        <dbReference type="Proteomes" id="UP000255124"/>
    </source>
</evidence>
<dbReference type="GO" id="GO:0016887">
    <property type="term" value="F:ATP hydrolysis activity"/>
    <property type="evidence" value="ECO:0007669"/>
    <property type="project" value="InterPro"/>
</dbReference>
<reference evidence="12 13" key="1">
    <citation type="submission" date="2018-06" db="EMBL/GenBank/DDBJ databases">
        <authorList>
            <consortium name="Pathogen Informatics"/>
            <person name="Doyle S."/>
        </authorList>
    </citation>
    <scope>NUCLEOTIDE SEQUENCE [LARGE SCALE GENOMIC DNA]</scope>
    <source>
        <strain evidence="12 13">NCTC9810</strain>
    </source>
</reference>
<dbReference type="InterPro" id="IPR050095">
    <property type="entry name" value="ECF_ABC_transporter_ATP-bd"/>
</dbReference>
<gene>
    <name evidence="12" type="primary">ykoD_3</name>
    <name evidence="12" type="ORF">NCTC9810_01055</name>
</gene>
<keyword evidence="12" id="KW-0378">Hydrolase</keyword>
<dbReference type="SUPFAM" id="SSF52540">
    <property type="entry name" value="P-loop containing nucleoside triphosphate hydrolases"/>
    <property type="match status" value="2"/>
</dbReference>
<protein>
    <submittedName>
        <fullName evidence="12">HMP/thiamine import ATP-binding protein YkoD</fullName>
        <ecNumber evidence="12">3.6.3.-</ecNumber>
    </submittedName>
</protein>
<dbReference type="AlphaFoldDB" id="A0A380WUP1"/>
<feature type="domain" description="ABC transporter" evidence="11">
    <location>
        <begin position="2"/>
        <end position="241"/>
    </location>
</feature>
<evidence type="ECO:0000256" key="4">
    <source>
        <dbReference type="ARBA" id="ARBA00022475"/>
    </source>
</evidence>
<evidence type="ECO:0000256" key="6">
    <source>
        <dbReference type="ARBA" id="ARBA00022741"/>
    </source>
</evidence>
<comment type="function">
    <text evidence="10">Probably part of an ABC transporter complex. Responsible for energy coupling to the transport system.</text>
</comment>
<dbReference type="PANTHER" id="PTHR43553">
    <property type="entry name" value="HEAVY METAL TRANSPORTER"/>
    <property type="match status" value="1"/>
</dbReference>
<keyword evidence="4" id="KW-1003">Cell membrane</keyword>
<sequence>MIDLKNVNFSYSEGTKPILKNINLDIKRGEVIALIGSSGCGKTTLTRIFNGLAYKFYNGIINGEIYIDGMNPCDRELYEIGRKVGSIFQNPKSQFFAEIVEDEISFGLENYGIGRKEMLKRIELSLNSIRGQDLKYKNLFCLSSGERQKVAIASINALDPPIYVFDEPSSNLDMKSVEALKKLIISLKNSGKTIIISEHRMYYLKGIVDKYYYIDNGEVVCSYTEKELLDMTEMNYKELGLRTFLLELISPKLVNCKSINKLDIDKLSFSYGKYNIFSNLSYSFNDGKVYGIIGENGVGKSTLSKVLSGILKEKSGTVHYNGTLLKKNKRREYVYYLSNNPDNNLFEVTPEDELRLSDKNANIEEILKRFHLEKTKGIHPQILSGGQKQRLTIATAQLLDRKVYIFDEPTSGLDGENMHLISGEIRELQKKGKIIIIISHDYEFLMECCDLVLDLSKQSFRELVPYEDKEKILKKLKGDENRLC</sequence>
<keyword evidence="6" id="KW-0547">Nucleotide-binding</keyword>
<evidence type="ECO:0000256" key="8">
    <source>
        <dbReference type="ARBA" id="ARBA00022967"/>
    </source>
</evidence>
<dbReference type="OrthoDB" id="501320at2"/>
<evidence type="ECO:0000256" key="5">
    <source>
        <dbReference type="ARBA" id="ARBA00022737"/>
    </source>
</evidence>
<evidence type="ECO:0000256" key="7">
    <source>
        <dbReference type="ARBA" id="ARBA00022840"/>
    </source>
</evidence>
<comment type="similarity">
    <text evidence="2">Belongs to the ABC transporter superfamily.</text>
</comment>
<dbReference type="RefSeq" id="WP_115595406.1">
    <property type="nucleotide sequence ID" value="NZ_UFTA01000002.1"/>
</dbReference>
<dbReference type="GO" id="GO:0043190">
    <property type="term" value="C:ATP-binding cassette (ABC) transporter complex"/>
    <property type="evidence" value="ECO:0007669"/>
    <property type="project" value="TreeGrafter"/>
</dbReference>
<evidence type="ECO:0000256" key="3">
    <source>
        <dbReference type="ARBA" id="ARBA00022448"/>
    </source>
</evidence>
<dbReference type="InterPro" id="IPR003593">
    <property type="entry name" value="AAA+_ATPase"/>
</dbReference>
<keyword evidence="8" id="KW-1278">Translocase</keyword>
<dbReference type="Pfam" id="PF00005">
    <property type="entry name" value="ABC_tran"/>
    <property type="match status" value="2"/>
</dbReference>
<keyword evidence="5" id="KW-0677">Repeat</keyword>
<evidence type="ECO:0000256" key="2">
    <source>
        <dbReference type="ARBA" id="ARBA00005417"/>
    </source>
</evidence>
<accession>A0A380WUP1</accession>
<name>A0A380WUP1_9FIRM</name>
<dbReference type="SMART" id="SM00382">
    <property type="entry name" value="AAA"/>
    <property type="match status" value="2"/>
</dbReference>
<dbReference type="InterPro" id="IPR015856">
    <property type="entry name" value="ABC_transpr_CbiO/EcfA_su"/>
</dbReference>
<evidence type="ECO:0000256" key="9">
    <source>
        <dbReference type="ARBA" id="ARBA00023136"/>
    </source>
</evidence>
<keyword evidence="3" id="KW-0813">Transport</keyword>
<evidence type="ECO:0000313" key="12">
    <source>
        <dbReference type="EMBL" id="SUU92718.1"/>
    </source>
</evidence>
<dbReference type="CDD" id="cd03225">
    <property type="entry name" value="ABC_cobalt_CbiO_domain1"/>
    <property type="match status" value="1"/>
</dbReference>
<dbReference type="InterPro" id="IPR027417">
    <property type="entry name" value="P-loop_NTPase"/>
</dbReference>
<proteinExistence type="inferred from homology"/>
<dbReference type="InterPro" id="IPR003439">
    <property type="entry name" value="ABC_transporter-like_ATP-bd"/>
</dbReference>
<evidence type="ECO:0000256" key="1">
    <source>
        <dbReference type="ARBA" id="ARBA00004202"/>
    </source>
</evidence>
<dbReference type="PROSITE" id="PS50893">
    <property type="entry name" value="ABC_TRANSPORTER_2"/>
    <property type="match status" value="2"/>
</dbReference>
<dbReference type="EMBL" id="UFTA01000002">
    <property type="protein sequence ID" value="SUU92718.1"/>
    <property type="molecule type" value="Genomic_DNA"/>
</dbReference>
<dbReference type="EC" id="3.6.3.-" evidence="12"/>
<evidence type="ECO:0000256" key="10">
    <source>
        <dbReference type="ARBA" id="ARBA00025157"/>
    </source>
</evidence>
<dbReference type="Gene3D" id="3.40.50.300">
    <property type="entry name" value="P-loop containing nucleotide triphosphate hydrolases"/>
    <property type="match status" value="2"/>
</dbReference>
<keyword evidence="9" id="KW-0472">Membrane</keyword>
<organism evidence="12 13">
    <name type="scientific">Anaerococcus octavius</name>
    <dbReference type="NCBI Taxonomy" id="54007"/>
    <lineage>
        <taxon>Bacteria</taxon>
        <taxon>Bacillati</taxon>
        <taxon>Bacillota</taxon>
        <taxon>Tissierellia</taxon>
        <taxon>Tissierellales</taxon>
        <taxon>Peptoniphilaceae</taxon>
        <taxon>Anaerococcus</taxon>
    </lineage>
</organism>
<dbReference type="GO" id="GO:0042626">
    <property type="term" value="F:ATPase-coupled transmembrane transporter activity"/>
    <property type="evidence" value="ECO:0007669"/>
    <property type="project" value="TreeGrafter"/>
</dbReference>
<feature type="domain" description="ABC transporter" evidence="11">
    <location>
        <begin position="262"/>
        <end position="482"/>
    </location>
</feature>
<comment type="subcellular location">
    <subcellularLocation>
        <location evidence="1">Cell membrane</location>
        <topology evidence="1">Peripheral membrane protein</topology>
    </subcellularLocation>
</comment>
<dbReference type="Proteomes" id="UP000255124">
    <property type="component" value="Unassembled WGS sequence"/>
</dbReference>